<sequence>MHMVTSDNRSSVTCLSIKSFVRTEFDVMKRNKRSEQLIDEQHTYTNMILIELLISGIFLH</sequence>
<evidence type="ECO:0000313" key="1">
    <source>
        <dbReference type="EMBL" id="KGB40688.1"/>
    </source>
</evidence>
<accession>A0A095CDE9</accession>
<reference evidence="1" key="1">
    <citation type="journal article" date="2012" name="Nat. Genet.">
        <title>Whole-genome sequence of Schistosoma haematobium.</title>
        <authorList>
            <person name="Young N.D."/>
            <person name="Jex A.R."/>
            <person name="Li B."/>
            <person name="Liu S."/>
            <person name="Yang L."/>
            <person name="Xiong Z."/>
            <person name="Li Y."/>
            <person name="Cantacessi C."/>
            <person name="Hall R.S."/>
            <person name="Xu X."/>
            <person name="Chen F."/>
            <person name="Wu X."/>
            <person name="Zerlotini A."/>
            <person name="Oliveira G."/>
            <person name="Hofmann A."/>
            <person name="Zhang G."/>
            <person name="Fang X."/>
            <person name="Kang Y."/>
            <person name="Campbell B.E."/>
            <person name="Loukas A."/>
            <person name="Ranganathan S."/>
            <person name="Rollinson D."/>
            <person name="Rinaldi G."/>
            <person name="Brindley P.J."/>
            <person name="Yang H."/>
            <person name="Wang J."/>
            <person name="Wang J."/>
            <person name="Gasser R.B."/>
        </authorList>
    </citation>
    <scope>NUCLEOTIDE SEQUENCE [LARGE SCALE GENOMIC DNA]</scope>
</reference>
<organism evidence="1">
    <name type="scientific">Schistosoma haematobium</name>
    <name type="common">Blood fluke</name>
    <dbReference type="NCBI Taxonomy" id="6185"/>
    <lineage>
        <taxon>Eukaryota</taxon>
        <taxon>Metazoa</taxon>
        <taxon>Spiralia</taxon>
        <taxon>Lophotrochozoa</taxon>
        <taxon>Platyhelminthes</taxon>
        <taxon>Trematoda</taxon>
        <taxon>Digenea</taxon>
        <taxon>Strigeidida</taxon>
        <taxon>Schistosomatoidea</taxon>
        <taxon>Schistosomatidae</taxon>
        <taxon>Schistosoma</taxon>
    </lineage>
</organism>
<protein>
    <submittedName>
        <fullName evidence="1">Uncharacterized protein</fullName>
    </submittedName>
</protein>
<dbReference type="EMBL" id="KL251548">
    <property type="protein sequence ID" value="KGB40688.1"/>
    <property type="molecule type" value="Genomic_DNA"/>
</dbReference>
<proteinExistence type="predicted"/>
<dbReference type="AlphaFoldDB" id="A0A095CDE9"/>
<name>A0A095CDE9_SCHHA</name>
<gene>
    <name evidence="1" type="ORF">MS3_09168</name>
</gene>